<sequence length="137" mass="15631">MGTRRRARELALQLLYQFELTDAAPEEMQAGFEEWRNASDSVREFADNLLRGTLERLAKIDEELGHQTTHWRLERLAAVDRNILRLAMFELIFETDTPHAVVIDEAIEIAKKFGTKDSGRFVNGVLDGFVKRRAAAG</sequence>
<dbReference type="PANTHER" id="PTHR11078">
    <property type="entry name" value="N UTILIZATION SUBSTANCE PROTEIN B-RELATED"/>
    <property type="match status" value="1"/>
</dbReference>
<dbReference type="GO" id="GO:0005829">
    <property type="term" value="C:cytosol"/>
    <property type="evidence" value="ECO:0007669"/>
    <property type="project" value="TreeGrafter"/>
</dbReference>
<dbReference type="GO" id="GO:0031564">
    <property type="term" value="P:transcription antitermination"/>
    <property type="evidence" value="ECO:0007669"/>
    <property type="project" value="UniProtKB-KW"/>
</dbReference>
<dbReference type="GO" id="GO:0006353">
    <property type="term" value="P:DNA-templated transcription termination"/>
    <property type="evidence" value="ECO:0007669"/>
    <property type="project" value="UniProtKB-UniRule"/>
</dbReference>
<accession>A0A8J7CNA5</accession>
<reference evidence="8 9" key="1">
    <citation type="submission" date="2020-08" db="EMBL/GenBank/DDBJ databases">
        <title>Acidobacteriota in marine sediments use diverse sulfur dissimilation pathways.</title>
        <authorList>
            <person name="Wasmund K."/>
        </authorList>
    </citation>
    <scope>NUCLEOTIDE SEQUENCE [LARGE SCALE GENOMIC DNA]</scope>
    <source>
        <strain evidence="8">MAG AM3-A</strain>
    </source>
</reference>
<dbReference type="InterPro" id="IPR006027">
    <property type="entry name" value="NusB_RsmB_TIM44"/>
</dbReference>
<evidence type="ECO:0000259" key="7">
    <source>
        <dbReference type="Pfam" id="PF01029"/>
    </source>
</evidence>
<evidence type="ECO:0000256" key="5">
    <source>
        <dbReference type="ARBA" id="ARBA00023163"/>
    </source>
</evidence>
<keyword evidence="5 6" id="KW-0804">Transcription</keyword>
<organism evidence="8 9">
    <name type="scientific">Candidatus Sulfomarinibacter kjeldsenii</name>
    <dbReference type="NCBI Taxonomy" id="2885994"/>
    <lineage>
        <taxon>Bacteria</taxon>
        <taxon>Pseudomonadati</taxon>
        <taxon>Acidobacteriota</taxon>
        <taxon>Thermoanaerobaculia</taxon>
        <taxon>Thermoanaerobaculales</taxon>
        <taxon>Candidatus Sulfomarinibacteraceae</taxon>
        <taxon>Candidatus Sulfomarinibacter</taxon>
    </lineage>
</organism>
<comment type="caution">
    <text evidence="8">The sequence shown here is derived from an EMBL/GenBank/DDBJ whole genome shotgun (WGS) entry which is preliminary data.</text>
</comment>
<evidence type="ECO:0000256" key="6">
    <source>
        <dbReference type="HAMAP-Rule" id="MF_00073"/>
    </source>
</evidence>
<dbReference type="Pfam" id="PF01029">
    <property type="entry name" value="NusB"/>
    <property type="match status" value="1"/>
</dbReference>
<dbReference type="AlphaFoldDB" id="A0A8J7CNA5"/>
<dbReference type="HAMAP" id="MF_00073">
    <property type="entry name" value="NusB"/>
    <property type="match status" value="1"/>
</dbReference>
<dbReference type="Proteomes" id="UP000598633">
    <property type="component" value="Unassembled WGS sequence"/>
</dbReference>
<feature type="domain" description="NusB/RsmB/TIM44" evidence="7">
    <location>
        <begin position="5"/>
        <end position="130"/>
    </location>
</feature>
<dbReference type="InterPro" id="IPR011605">
    <property type="entry name" value="NusB_fam"/>
</dbReference>
<protein>
    <recommendedName>
        <fullName evidence="6">Transcription antitermination protein NusB</fullName>
    </recommendedName>
    <alternativeName>
        <fullName evidence="6">Antitermination factor NusB</fullName>
    </alternativeName>
</protein>
<evidence type="ECO:0000256" key="3">
    <source>
        <dbReference type="ARBA" id="ARBA00022884"/>
    </source>
</evidence>
<name>A0A8J7CNA5_9BACT</name>
<comment type="similarity">
    <text evidence="1 6">Belongs to the NusB family.</text>
</comment>
<dbReference type="GO" id="GO:0003723">
    <property type="term" value="F:RNA binding"/>
    <property type="evidence" value="ECO:0007669"/>
    <property type="project" value="UniProtKB-UniRule"/>
</dbReference>
<dbReference type="Gene3D" id="1.10.940.10">
    <property type="entry name" value="NusB-like"/>
    <property type="match status" value="1"/>
</dbReference>
<gene>
    <name evidence="6 8" type="primary">nusB</name>
    <name evidence="8" type="ORF">IFJ97_03560</name>
</gene>
<dbReference type="PANTHER" id="PTHR11078:SF3">
    <property type="entry name" value="ANTITERMINATION NUSB DOMAIN-CONTAINING PROTEIN"/>
    <property type="match status" value="1"/>
</dbReference>
<dbReference type="CDD" id="cd00619">
    <property type="entry name" value="Terminator_NusB"/>
    <property type="match status" value="1"/>
</dbReference>
<dbReference type="NCBIfam" id="TIGR01951">
    <property type="entry name" value="nusB"/>
    <property type="match status" value="1"/>
</dbReference>
<evidence type="ECO:0000256" key="4">
    <source>
        <dbReference type="ARBA" id="ARBA00023015"/>
    </source>
</evidence>
<proteinExistence type="inferred from homology"/>
<evidence type="ECO:0000256" key="1">
    <source>
        <dbReference type="ARBA" id="ARBA00005952"/>
    </source>
</evidence>
<keyword evidence="3 6" id="KW-0694">RNA-binding</keyword>
<comment type="function">
    <text evidence="6">Involved in transcription antitermination. Required for transcription of ribosomal RNA (rRNA) genes. Binds specifically to the boxA antiterminator sequence of the ribosomal RNA (rrn) operons.</text>
</comment>
<evidence type="ECO:0000256" key="2">
    <source>
        <dbReference type="ARBA" id="ARBA00022814"/>
    </source>
</evidence>
<evidence type="ECO:0000313" key="9">
    <source>
        <dbReference type="Proteomes" id="UP000598633"/>
    </source>
</evidence>
<keyword evidence="2 6" id="KW-0889">Transcription antitermination</keyword>
<dbReference type="EMBL" id="JACXWA010000061">
    <property type="protein sequence ID" value="MBD3870423.1"/>
    <property type="molecule type" value="Genomic_DNA"/>
</dbReference>
<dbReference type="InterPro" id="IPR035926">
    <property type="entry name" value="NusB-like_sf"/>
</dbReference>
<evidence type="ECO:0000313" key="8">
    <source>
        <dbReference type="EMBL" id="MBD3870423.1"/>
    </source>
</evidence>
<keyword evidence="4 6" id="KW-0805">Transcription regulation</keyword>
<dbReference type="SUPFAM" id="SSF48013">
    <property type="entry name" value="NusB-like"/>
    <property type="match status" value="1"/>
</dbReference>